<protein>
    <submittedName>
        <fullName evidence="1">Uncharacterized protein</fullName>
    </submittedName>
</protein>
<reference evidence="1" key="1">
    <citation type="submission" date="2022-06" db="EMBL/GenBank/DDBJ databases">
        <title>Phylogenomic reconstructions and comparative analyses of Kickxellomycotina fungi.</title>
        <authorList>
            <person name="Reynolds N.K."/>
            <person name="Stajich J.E."/>
            <person name="Barry K."/>
            <person name="Grigoriev I.V."/>
            <person name="Crous P."/>
            <person name="Smith M.E."/>
        </authorList>
    </citation>
    <scope>NUCLEOTIDE SEQUENCE</scope>
    <source>
        <strain evidence="1">RSA 2271</strain>
    </source>
</reference>
<evidence type="ECO:0000313" key="2">
    <source>
        <dbReference type="Proteomes" id="UP001145114"/>
    </source>
</evidence>
<organism evidence="1 2">
    <name type="scientific">Spiromyces aspiralis</name>
    <dbReference type="NCBI Taxonomy" id="68401"/>
    <lineage>
        <taxon>Eukaryota</taxon>
        <taxon>Fungi</taxon>
        <taxon>Fungi incertae sedis</taxon>
        <taxon>Zoopagomycota</taxon>
        <taxon>Kickxellomycotina</taxon>
        <taxon>Kickxellomycetes</taxon>
        <taxon>Kickxellales</taxon>
        <taxon>Kickxellaceae</taxon>
        <taxon>Spiromyces</taxon>
    </lineage>
</organism>
<accession>A0ACC1HU10</accession>
<sequence length="635" mass="70771">MPRRVYALLFGLTLLARLWVLNEAAPGKALPNRVVGLPLKHGQAPIEQYAGHIRVREWKTSDGRDAHASLFYWYFPAIAPQADGGGPPPPLLLWIQGGPGASSMIGLFTEMGPLMFDDAGELVRRNLTWANEYDILFVDQPVGTGYSYVHPPQNYTMAQLQGAPLGDDDDDDEYSGRDGGAAATGIGDVGVPPFNMTHIEAIAKEVREFADRLPEPSWPKGLEQFRWLLGRRSPPGPSGGTSLLSGSADAYAGKQIWEPDASPRLKVSEGGDASEKRTFNIADSLDYNYHHYHSGDNGEGTPSPWEAIGLDPDDESGDYVDGYVTNMRAVGKDMWEFMQRFYDMYPHLRERDFYITSESYGGKYVPGIATYIDEMNNKLRQEGSDSDAGRVINLRGMAIGNSWVDPLAQVPLHGTLGLYMGLLGEREAAVVDALAFRAVNLTLGGELERATEARLDMFDYFKNVTGGVNWYDIRRGDRAYDRRAQNQFLNDADTKRKLHVDSEVEFKKDPGVYINLKADVMRSSMPLYPQLIEKYGVVLYQGQFDYRDGVVSNTAWIDRLKWARAEEFRRARREIWRVPDKYGGGLAGYRQRGGRLGHWVISRAGHMAPGDNPAACLDMLRSMVENQATTTSVSE</sequence>
<comment type="caution">
    <text evidence="1">The sequence shown here is derived from an EMBL/GenBank/DDBJ whole genome shotgun (WGS) entry which is preliminary data.</text>
</comment>
<name>A0ACC1HU10_9FUNG</name>
<dbReference type="Proteomes" id="UP001145114">
    <property type="component" value="Unassembled WGS sequence"/>
</dbReference>
<evidence type="ECO:0000313" key="1">
    <source>
        <dbReference type="EMBL" id="KAJ1679791.1"/>
    </source>
</evidence>
<proteinExistence type="predicted"/>
<gene>
    <name evidence="1" type="ORF">EV182_001322</name>
</gene>
<keyword evidence="2" id="KW-1185">Reference proteome</keyword>
<dbReference type="EMBL" id="JAMZIH010000178">
    <property type="protein sequence ID" value="KAJ1679791.1"/>
    <property type="molecule type" value="Genomic_DNA"/>
</dbReference>